<dbReference type="Pfam" id="PF02016">
    <property type="entry name" value="Peptidase_S66"/>
    <property type="match status" value="1"/>
</dbReference>
<dbReference type="PANTHER" id="PTHR30237:SF2">
    <property type="entry name" value="MUREIN TETRAPEPTIDE CARBOXYPEPTIDASE"/>
    <property type="match status" value="1"/>
</dbReference>
<proteinExistence type="inferred from homology"/>
<dbReference type="Gene3D" id="3.40.50.10740">
    <property type="entry name" value="Class I glutamine amidotransferase-like"/>
    <property type="match status" value="1"/>
</dbReference>
<dbReference type="CDD" id="cd07025">
    <property type="entry name" value="Peptidase_S66"/>
    <property type="match status" value="1"/>
</dbReference>
<dbReference type="InterPro" id="IPR040921">
    <property type="entry name" value="Peptidase_S66C"/>
</dbReference>
<dbReference type="SUPFAM" id="SSF141986">
    <property type="entry name" value="LD-carboxypeptidase A C-terminal domain-like"/>
    <property type="match status" value="1"/>
</dbReference>
<evidence type="ECO:0000256" key="1">
    <source>
        <dbReference type="ARBA" id="ARBA00010233"/>
    </source>
</evidence>
<dbReference type="EMBL" id="UOGF01000029">
    <property type="protein sequence ID" value="VAX27501.1"/>
    <property type="molecule type" value="Genomic_DNA"/>
</dbReference>
<dbReference type="SUPFAM" id="SSF52317">
    <property type="entry name" value="Class I glutamine amidotransferase-like"/>
    <property type="match status" value="1"/>
</dbReference>
<dbReference type="GO" id="GO:0006508">
    <property type="term" value="P:proteolysis"/>
    <property type="evidence" value="ECO:0007669"/>
    <property type="project" value="UniProtKB-KW"/>
</dbReference>
<dbReference type="PIRSF" id="PIRSF028757">
    <property type="entry name" value="LD-carboxypeptidase"/>
    <property type="match status" value="1"/>
</dbReference>
<evidence type="ECO:0000256" key="4">
    <source>
        <dbReference type="ARBA" id="ARBA00022801"/>
    </source>
</evidence>
<protein>
    <submittedName>
        <fullName evidence="8">Muramoyltetrapeptide carboxypeptidase</fullName>
        <ecNumber evidence="8">3.4.17.13</ecNumber>
    </submittedName>
</protein>
<organism evidence="8">
    <name type="scientific">hydrothermal vent metagenome</name>
    <dbReference type="NCBI Taxonomy" id="652676"/>
    <lineage>
        <taxon>unclassified sequences</taxon>
        <taxon>metagenomes</taxon>
        <taxon>ecological metagenomes</taxon>
    </lineage>
</organism>
<evidence type="ECO:0000313" key="8">
    <source>
        <dbReference type="EMBL" id="VAX27501.1"/>
    </source>
</evidence>
<dbReference type="AlphaFoldDB" id="A0A3B1CLX6"/>
<dbReference type="InterPro" id="IPR040449">
    <property type="entry name" value="Peptidase_S66_N"/>
</dbReference>
<evidence type="ECO:0000259" key="7">
    <source>
        <dbReference type="Pfam" id="PF17676"/>
    </source>
</evidence>
<keyword evidence="4 8" id="KW-0378">Hydrolase</keyword>
<dbReference type="GO" id="GO:0008236">
    <property type="term" value="F:serine-type peptidase activity"/>
    <property type="evidence" value="ECO:0007669"/>
    <property type="project" value="UniProtKB-KW"/>
</dbReference>
<evidence type="ECO:0000256" key="2">
    <source>
        <dbReference type="ARBA" id="ARBA00022645"/>
    </source>
</evidence>
<dbReference type="GO" id="GO:0106415">
    <property type="term" value="F:muramoyltetrapeptide carboxypeptidase activity"/>
    <property type="evidence" value="ECO:0007669"/>
    <property type="project" value="UniProtKB-EC"/>
</dbReference>
<dbReference type="InterPro" id="IPR027478">
    <property type="entry name" value="LdcA_N"/>
</dbReference>
<reference evidence="8" key="1">
    <citation type="submission" date="2018-06" db="EMBL/GenBank/DDBJ databases">
        <authorList>
            <person name="Zhirakovskaya E."/>
        </authorList>
    </citation>
    <scope>NUCLEOTIDE SEQUENCE</scope>
</reference>
<keyword evidence="5" id="KW-0720">Serine protease</keyword>
<dbReference type="Gene3D" id="3.50.30.60">
    <property type="entry name" value="LD-carboxypeptidase A C-terminal domain-like"/>
    <property type="match status" value="1"/>
</dbReference>
<feature type="domain" description="LD-carboxypeptidase C-terminal" evidence="7">
    <location>
        <begin position="183"/>
        <end position="293"/>
    </location>
</feature>
<name>A0A3B1CLX6_9ZZZZ</name>
<evidence type="ECO:0000259" key="6">
    <source>
        <dbReference type="Pfam" id="PF02016"/>
    </source>
</evidence>
<comment type="similarity">
    <text evidence="1">Belongs to the peptidase S66 family.</text>
</comment>
<keyword evidence="3" id="KW-0645">Protease</keyword>
<keyword evidence="2 8" id="KW-0121">Carboxypeptidase</keyword>
<dbReference type="InterPro" id="IPR003507">
    <property type="entry name" value="S66_fam"/>
</dbReference>
<dbReference type="InterPro" id="IPR027461">
    <property type="entry name" value="Carboxypeptidase_A_C_sf"/>
</dbReference>
<dbReference type="Pfam" id="PF17676">
    <property type="entry name" value="Peptidase_S66C"/>
    <property type="match status" value="1"/>
</dbReference>
<accession>A0A3B1CLX6</accession>
<feature type="domain" description="LD-carboxypeptidase N-terminal" evidence="6">
    <location>
        <begin position="23"/>
        <end position="139"/>
    </location>
</feature>
<sequence>MHKSSTAQKKHIKPPALLKGGTIGIIAPSGRVNRDQLQEGIAWLTSRGIKVVLGKHLEKTYRYFAGTDQERAEDFQEMFQNKTVDAIVCARGGVGAARIIPLLDSQKLAQSPKILVGSSDITSLLLYLNTSFGWVTFHGPMVATMFGNAPSLEMETAFFDLLAGKIQDMRYKNVSTLRGGHTEGILTGGCLTLICTSIGTAYEMNTDDKILFLEDINEAPFRLDRMLSYLKSLRKFDRVKGVIFGQMPGCHPEDLPEIINDILGEYHFPILFGFPSGHGDGTATLPIGLPIHLNGDDASLKTLEPAVQLKTK</sequence>
<evidence type="ECO:0000256" key="3">
    <source>
        <dbReference type="ARBA" id="ARBA00022670"/>
    </source>
</evidence>
<dbReference type="PANTHER" id="PTHR30237">
    <property type="entry name" value="MURAMOYLTETRAPEPTIDE CARBOXYPEPTIDASE"/>
    <property type="match status" value="1"/>
</dbReference>
<evidence type="ECO:0000256" key="5">
    <source>
        <dbReference type="ARBA" id="ARBA00022825"/>
    </source>
</evidence>
<dbReference type="InterPro" id="IPR029062">
    <property type="entry name" value="Class_I_gatase-like"/>
</dbReference>
<gene>
    <name evidence="8" type="ORF">MNBD_NITROSPIRAE01-385</name>
</gene>
<dbReference type="EC" id="3.4.17.13" evidence="8"/>